<dbReference type="Gene3D" id="3.40.50.1820">
    <property type="entry name" value="alpha/beta hydrolase"/>
    <property type="match status" value="1"/>
</dbReference>
<dbReference type="eggNOG" id="COG1647">
    <property type="taxonomic scope" value="Bacteria"/>
</dbReference>
<sequence>MVKKITLPEPLFEYHGKKGVILLHAYTGSSADVRLVGRAIEQAGYSIYLPMFSGHGTLNPCDILQQTPNQWQTDVLQAMQYAKSQGVTQLAIFGLSLGGIYALDALTLNEPAIVGGGAFCSPVFLNESQIVPNFKLYTEKVLTYLTESDEKKAQIIETVDQLLPEQLQAIQRFGREVGTKLTDVKVPVFLAQGAKDEMIPAKSVYETAKCITNATLTLRWYEQSGHVITIDKQRKELINDLLYFLDKLSWNED</sequence>
<dbReference type="EMBL" id="ASWJ01000004">
    <property type="protein sequence ID" value="EOW84251.1"/>
    <property type="molecule type" value="Genomic_DNA"/>
</dbReference>
<dbReference type="Pfam" id="PF12146">
    <property type="entry name" value="Hydrolase_4"/>
    <property type="match status" value="1"/>
</dbReference>
<dbReference type="ESTHER" id="9ente-s1nvr5">
    <property type="family name" value="CarbLipBact_1"/>
</dbReference>
<organism evidence="3 4">
    <name type="scientific">Enterococcus columbae DSM 7374 = ATCC 51263</name>
    <dbReference type="NCBI Taxonomy" id="1121865"/>
    <lineage>
        <taxon>Bacteria</taxon>
        <taxon>Bacillati</taxon>
        <taxon>Bacillota</taxon>
        <taxon>Bacilli</taxon>
        <taxon>Lactobacillales</taxon>
        <taxon>Enterococcaceae</taxon>
        <taxon>Enterococcus</taxon>
    </lineage>
</organism>
<dbReference type="AlphaFoldDB" id="S1NVR5"/>
<feature type="active site" description="Charge relay system" evidence="1">
    <location>
        <position position="196"/>
    </location>
</feature>
<evidence type="ECO:0000259" key="2">
    <source>
        <dbReference type="Pfam" id="PF12146"/>
    </source>
</evidence>
<feature type="active site" description="Charge relay system" evidence="1">
    <location>
        <position position="226"/>
    </location>
</feature>
<name>S1NVR5_9ENTE</name>
<dbReference type="PATRIC" id="fig|1121865.3.peg.138"/>
<evidence type="ECO:0000256" key="1">
    <source>
        <dbReference type="PIRSR" id="PIRSR017388-1"/>
    </source>
</evidence>
<evidence type="ECO:0000313" key="3">
    <source>
        <dbReference type="EMBL" id="EOW84251.1"/>
    </source>
</evidence>
<dbReference type="Proteomes" id="UP000014113">
    <property type="component" value="Unassembled WGS sequence"/>
</dbReference>
<dbReference type="InterPro" id="IPR022742">
    <property type="entry name" value="Hydrolase_4"/>
</dbReference>
<accession>S1NVR5</accession>
<evidence type="ECO:0000313" key="4">
    <source>
        <dbReference type="Proteomes" id="UP000014113"/>
    </source>
</evidence>
<dbReference type="GO" id="GO:0052689">
    <property type="term" value="F:carboxylic ester hydrolase activity"/>
    <property type="evidence" value="ECO:0007669"/>
    <property type="project" value="InterPro"/>
</dbReference>
<dbReference type="InterPro" id="IPR029058">
    <property type="entry name" value="AB_hydrolase_fold"/>
</dbReference>
<reference evidence="3 4" key="1">
    <citation type="submission" date="2013-03" db="EMBL/GenBank/DDBJ databases">
        <title>The Genome Sequence of Enterococcus columbae ATCC_51263 (PacBio/Illumina hybrid assembly).</title>
        <authorList>
            <consortium name="The Broad Institute Genomics Platform"/>
            <consortium name="The Broad Institute Genome Sequencing Center for Infectious Disease"/>
            <person name="Earl A."/>
            <person name="Russ C."/>
            <person name="Gilmore M."/>
            <person name="Surin D."/>
            <person name="Walker B."/>
            <person name="Young S."/>
            <person name="Zeng Q."/>
            <person name="Gargeya S."/>
            <person name="Fitzgerald M."/>
            <person name="Haas B."/>
            <person name="Abouelleil A."/>
            <person name="Allen A.W."/>
            <person name="Alvarado L."/>
            <person name="Arachchi H.M."/>
            <person name="Berlin A.M."/>
            <person name="Chapman S.B."/>
            <person name="Gainer-Dewar J."/>
            <person name="Goldberg J."/>
            <person name="Griggs A."/>
            <person name="Gujja S."/>
            <person name="Hansen M."/>
            <person name="Howarth C."/>
            <person name="Imamovic A."/>
            <person name="Ireland A."/>
            <person name="Larimer J."/>
            <person name="McCowan C."/>
            <person name="Murphy C."/>
            <person name="Pearson M."/>
            <person name="Poon T.W."/>
            <person name="Priest M."/>
            <person name="Roberts A."/>
            <person name="Saif S."/>
            <person name="Shea T."/>
            <person name="Sisk P."/>
            <person name="Sykes S."/>
            <person name="Wortman J."/>
            <person name="Nusbaum C."/>
            <person name="Birren B."/>
        </authorList>
    </citation>
    <scope>NUCLEOTIDE SEQUENCE [LARGE SCALE GENOMIC DNA]</scope>
    <source>
        <strain evidence="3 4">ATCC 51263</strain>
    </source>
</reference>
<feature type="domain" description="Serine aminopeptidase S33" evidence="2">
    <location>
        <begin position="17"/>
        <end position="232"/>
    </location>
</feature>
<dbReference type="RefSeq" id="WP_016182315.1">
    <property type="nucleotide sequence ID" value="NZ_JXKI01000007.1"/>
</dbReference>
<dbReference type="SUPFAM" id="SSF53474">
    <property type="entry name" value="alpha/beta-Hydrolases"/>
    <property type="match status" value="1"/>
</dbReference>
<comment type="caution">
    <text evidence="3">The sequence shown here is derived from an EMBL/GenBank/DDBJ whole genome shotgun (WGS) entry which is preliminary data.</text>
</comment>
<proteinExistence type="predicted"/>
<keyword evidence="4" id="KW-1185">Reference proteome</keyword>
<gene>
    <name evidence="3" type="ORF">I568_00739</name>
</gene>
<dbReference type="OrthoDB" id="9800213at2"/>
<dbReference type="STRING" id="1121865.OMW_00145"/>
<dbReference type="InterPro" id="IPR012354">
    <property type="entry name" value="Esterase_lipase"/>
</dbReference>
<dbReference type="PIRSF" id="PIRSF017388">
    <property type="entry name" value="Esterase_lipase"/>
    <property type="match status" value="1"/>
</dbReference>
<protein>
    <recommendedName>
        <fullName evidence="2">Serine aminopeptidase S33 domain-containing protein</fullName>
    </recommendedName>
</protein>
<feature type="active site" description="Nucleophile" evidence="1">
    <location>
        <position position="96"/>
    </location>
</feature>